<keyword evidence="6 14" id="KW-0699">rRNA-binding</keyword>
<organism evidence="16 17">
    <name type="scientific">Trinickia symbiotica</name>
    <dbReference type="NCBI Taxonomy" id="863227"/>
    <lineage>
        <taxon>Bacteria</taxon>
        <taxon>Pseudomonadati</taxon>
        <taxon>Pseudomonadota</taxon>
        <taxon>Betaproteobacteria</taxon>
        <taxon>Burkholderiales</taxon>
        <taxon>Burkholderiaceae</taxon>
        <taxon>Trinickia</taxon>
    </lineage>
</organism>
<keyword evidence="2" id="KW-1003">Cell membrane</keyword>
<evidence type="ECO:0000256" key="2">
    <source>
        <dbReference type="ARBA" id="ARBA00022475"/>
    </source>
</evidence>
<dbReference type="RefSeq" id="WP_107153149.1">
    <property type="nucleotide sequence ID" value="NZ_PYUC01000013.1"/>
</dbReference>
<comment type="domain">
    <text evidence="14">The P-site tRNA interaction motif (PtIM domain) probably interacts with the P-site tRNA(fMet) as well as the 23S rRNA.</text>
</comment>
<keyword evidence="13 14" id="KW-0648">Protein biosynthesis</keyword>
<dbReference type="GO" id="GO:0005524">
    <property type="term" value="F:ATP binding"/>
    <property type="evidence" value="ECO:0007669"/>
    <property type="project" value="UniProtKB-UniRule"/>
</dbReference>
<dbReference type="Gene3D" id="3.40.50.300">
    <property type="entry name" value="P-loop containing nucleotide triphosphate hydrolases"/>
    <property type="match status" value="2"/>
</dbReference>
<evidence type="ECO:0000256" key="10">
    <source>
        <dbReference type="ARBA" id="ARBA00022840"/>
    </source>
</evidence>
<dbReference type="InterPro" id="IPR003593">
    <property type="entry name" value="AAA+_ATPase"/>
</dbReference>
<keyword evidence="7 14" id="KW-0677">Repeat</keyword>
<proteinExistence type="inferred from homology"/>
<keyword evidence="8 14" id="KW-0547">Nucleotide-binding</keyword>
<evidence type="ECO:0000256" key="3">
    <source>
        <dbReference type="ARBA" id="ARBA00022490"/>
    </source>
</evidence>
<dbReference type="EC" id="3.6.1.-" evidence="14"/>
<dbReference type="SUPFAM" id="SSF52540">
    <property type="entry name" value="P-loop containing nucleoside triphosphate hydrolases"/>
    <property type="match status" value="2"/>
</dbReference>
<dbReference type="GO" id="GO:0016887">
    <property type="term" value="F:ATP hydrolysis activity"/>
    <property type="evidence" value="ECO:0007669"/>
    <property type="project" value="UniProtKB-UniRule"/>
</dbReference>
<dbReference type="HAMAP" id="MF_00847">
    <property type="entry name" value="EttA"/>
    <property type="match status" value="1"/>
</dbReference>
<feature type="domain" description="ABC transporter" evidence="15">
    <location>
        <begin position="324"/>
        <end position="550"/>
    </location>
</feature>
<comment type="subcellular location">
    <subcellularLocation>
        <location evidence="14">Cytoplasm</location>
    </subcellularLocation>
    <text evidence="14">Associates with ribosomes and polysomes.</text>
</comment>
<keyword evidence="4" id="KW-0997">Cell inner membrane</keyword>
<dbReference type="PANTHER" id="PTHR43858:SF1">
    <property type="entry name" value="ABC TRANSPORTER-RELATED PROTEIN"/>
    <property type="match status" value="1"/>
</dbReference>
<keyword evidence="4" id="KW-0472">Membrane</keyword>
<keyword evidence="10 14" id="KW-0067">ATP-binding</keyword>
<comment type="catalytic activity">
    <reaction evidence="14">
        <text>ATP + H2O = ADP + phosphate + H(+)</text>
        <dbReference type="Rhea" id="RHEA:13065"/>
        <dbReference type="ChEBI" id="CHEBI:15377"/>
        <dbReference type="ChEBI" id="CHEBI:15378"/>
        <dbReference type="ChEBI" id="CHEBI:30616"/>
        <dbReference type="ChEBI" id="CHEBI:43474"/>
        <dbReference type="ChEBI" id="CHEBI:456216"/>
    </reaction>
</comment>
<protein>
    <recommendedName>
        <fullName evidence="14">Energy-dependent translational throttle protein EttA</fullName>
        <ecNumber evidence="14">3.6.1.-</ecNumber>
    </recommendedName>
    <alternativeName>
        <fullName evidence="14">Translational regulatory factor EttA</fullName>
    </alternativeName>
</protein>
<sequence>MAQYVFTMNRVGKIVPPKRQILKDISLSFFPGAKIGVLGLNGSGKSTLIRIMAGVDRDIEGEATPMPNLNIGYLPQEPHLDPEKTVREAVEEGLGEVFSAQKKLDEIYAAYAEPDADFDALAAEQAKYEAILAASDGGSPEQQLEVAADALRLPPWDAKVANLSGGEKRRVALCKLLLEKPDMLLLDEPTNHLDAESVEWLEQFLTRFPGTVVAVTHDRYFLDNAAEWILELDRGQGIPWKGNYSSWLDQKETRLKQEEATESARQKTIKKELEWVRQNPKGRQAKSKARIARFEELNSQEYQKRNETQEIFIPVGDRLGNEVIEFQNVSKAYGDRLLIDNLSFKVPAGAIVGIIGPNGAGKSTLFRMLTGRETPDSGEIVMGPTVKLAYVDQSRDALDGAKTVFEEISGGADVLTVGKYETPSRAYIGRFNFKGADQQKNVGNLSGGERGRLHLAKTLIAGGNVLLLDEPSNDLDVETLRALEDALLEFAGSVMVISHDRWFLDRIATHILAFEGDSQVVFFDGNYQEYEADKRKRLGEEAAKPKRIRYKPITR</sequence>
<evidence type="ECO:0000313" key="16">
    <source>
        <dbReference type="EMBL" id="PTB18305.1"/>
    </source>
</evidence>
<evidence type="ECO:0000313" key="17">
    <source>
        <dbReference type="Proteomes" id="UP000240638"/>
    </source>
</evidence>
<comment type="subunit">
    <text evidence="14">Monomer. Probably contacts ribosomal proteins L1, L5, L33 and S7, the 16S and 23S rRNA and the P-site containing tRNA(fMet).</text>
</comment>
<keyword evidence="11 14" id="KW-0810">Translation regulation</keyword>
<dbReference type="InterPro" id="IPR032781">
    <property type="entry name" value="ABC_tran_Xtn"/>
</dbReference>
<evidence type="ECO:0000256" key="4">
    <source>
        <dbReference type="ARBA" id="ARBA00022519"/>
    </source>
</evidence>
<dbReference type="CDD" id="cd03221">
    <property type="entry name" value="ABCF_EF-3"/>
    <property type="match status" value="2"/>
</dbReference>
<dbReference type="InterPro" id="IPR003439">
    <property type="entry name" value="ABC_transporter-like_ATP-bd"/>
</dbReference>
<dbReference type="Pfam" id="PF12848">
    <property type="entry name" value="ABC_tran_Xtn"/>
    <property type="match status" value="1"/>
</dbReference>
<dbReference type="GO" id="GO:0019843">
    <property type="term" value="F:rRNA binding"/>
    <property type="evidence" value="ECO:0007669"/>
    <property type="project" value="UniProtKB-UniRule"/>
</dbReference>
<dbReference type="AlphaFoldDB" id="A0A2T3XP67"/>
<dbReference type="GO" id="GO:0043022">
    <property type="term" value="F:ribosome binding"/>
    <property type="evidence" value="ECO:0007669"/>
    <property type="project" value="UniProtKB-UniRule"/>
</dbReference>
<evidence type="ECO:0000256" key="8">
    <source>
        <dbReference type="ARBA" id="ARBA00022741"/>
    </source>
</evidence>
<feature type="region of interest" description="Arm" evidence="14">
    <location>
        <begin position="95"/>
        <end position="139"/>
    </location>
</feature>
<evidence type="ECO:0000256" key="14">
    <source>
        <dbReference type="HAMAP-Rule" id="MF_00847"/>
    </source>
</evidence>
<reference evidence="16 17" key="1">
    <citation type="submission" date="2018-03" db="EMBL/GenBank/DDBJ databases">
        <title>Whole genome analyses suggest that Burkholderia sensu lato contains two further novel genera in the rhizoxinica-symbiotica group Mycetohabitans gen. nov., and Trinickia gen. nov.: implications for the evolution of diazotrophy and nodulation in the Burkholderiaceae.</title>
        <authorList>
            <person name="Estrada De Los Santos P."/>
            <person name="Palmer M."/>
            <person name="Chavez-Ramirez B."/>
            <person name="Steenkamp E.T."/>
            <person name="Hirsch A.M."/>
            <person name="Manyaka P."/>
            <person name="Maluk M."/>
            <person name="Lafos M."/>
            <person name="Crook M."/>
            <person name="Gross E."/>
            <person name="Simon M.F."/>
            <person name="Bueno Dos Reis Junior F."/>
            <person name="Poole P.S."/>
            <person name="Venter S.N."/>
            <person name="James E.K."/>
        </authorList>
    </citation>
    <scope>NUCLEOTIDE SEQUENCE [LARGE SCALE GENOMIC DNA]</scope>
    <source>
        <strain evidence="16 17">JPY-366</strain>
    </source>
</reference>
<feature type="region of interest" description="PtIM" evidence="14">
    <location>
        <begin position="242"/>
        <end position="322"/>
    </location>
</feature>
<dbReference type="SMART" id="SM00382">
    <property type="entry name" value="AAA"/>
    <property type="match status" value="2"/>
</dbReference>
<dbReference type="GO" id="GO:0000049">
    <property type="term" value="F:tRNA binding"/>
    <property type="evidence" value="ECO:0007669"/>
    <property type="project" value="UniProtKB-UniRule"/>
</dbReference>
<keyword evidence="9 14" id="KW-0378">Hydrolase</keyword>
<keyword evidence="3 14" id="KW-0963">Cytoplasm</keyword>
<dbReference type="InterPro" id="IPR017871">
    <property type="entry name" value="ABC_transporter-like_CS"/>
</dbReference>
<dbReference type="NCBIfam" id="NF008775">
    <property type="entry name" value="PRK11819.1"/>
    <property type="match status" value="1"/>
</dbReference>
<evidence type="ECO:0000256" key="13">
    <source>
        <dbReference type="ARBA" id="ARBA00022917"/>
    </source>
</evidence>
<comment type="function">
    <text evidence="14">A translation factor that gates the progression of the 70S ribosomal initiation complex (IC, containing tRNA(fMet) in the P-site) into the translation elongation cycle by using a mechanism sensitive to the ATP/ADP ratio. Binds to the 70S ribosome E-site where it modulates the state of the translating ribosome during subunit translocation. ATP hydrolysis probably frees it from the ribosome, which can enter the elongation phase.</text>
</comment>
<dbReference type="InterPro" id="IPR027417">
    <property type="entry name" value="P-loop_NTPase"/>
</dbReference>
<evidence type="ECO:0000256" key="6">
    <source>
        <dbReference type="ARBA" id="ARBA00022730"/>
    </source>
</evidence>
<comment type="caution">
    <text evidence="16">The sequence shown here is derived from an EMBL/GenBank/DDBJ whole genome shotgun (WGS) entry which is preliminary data.</text>
</comment>
<dbReference type="EMBL" id="PYUC01000013">
    <property type="protein sequence ID" value="PTB18305.1"/>
    <property type="molecule type" value="Genomic_DNA"/>
</dbReference>
<feature type="binding site" evidence="14">
    <location>
        <begin position="356"/>
        <end position="363"/>
    </location>
    <ligand>
        <name>ATP</name>
        <dbReference type="ChEBI" id="CHEBI:30616"/>
        <label>2</label>
    </ligand>
</feature>
<accession>A0A2T3XP67</accession>
<dbReference type="Proteomes" id="UP000240638">
    <property type="component" value="Unassembled WGS sequence"/>
</dbReference>
<keyword evidence="12 14" id="KW-0694">RNA-binding</keyword>
<comment type="domain">
    <text evidence="14">The arm domain is inserted in the first ABC transporter domain. Probably contacts ribosomal protein L1.</text>
</comment>
<evidence type="ECO:0000256" key="7">
    <source>
        <dbReference type="ARBA" id="ARBA00022737"/>
    </source>
</evidence>
<dbReference type="NCBIfam" id="TIGR03719">
    <property type="entry name" value="ABC_ABC_ChvD"/>
    <property type="match status" value="1"/>
</dbReference>
<gene>
    <name evidence="14" type="primary">ettA</name>
    <name evidence="16" type="ORF">C9I57_24360</name>
</gene>
<comment type="similarity">
    <text evidence="1 14">Belongs to the ABC transporter superfamily. ABCF family. Translational throttle EttA subfamily.</text>
</comment>
<evidence type="ECO:0000256" key="11">
    <source>
        <dbReference type="ARBA" id="ARBA00022845"/>
    </source>
</evidence>
<evidence type="ECO:0000256" key="12">
    <source>
        <dbReference type="ARBA" id="ARBA00022884"/>
    </source>
</evidence>
<comment type="caution">
    <text evidence="14">Lacks conserved residue(s) required for the propagation of feature annotation.</text>
</comment>
<dbReference type="FunFam" id="3.40.50.300:FF:000183">
    <property type="entry name" value="ABC transporter ATP-binding protein yjjK"/>
    <property type="match status" value="1"/>
</dbReference>
<evidence type="ECO:0000256" key="5">
    <source>
        <dbReference type="ARBA" id="ARBA00022555"/>
    </source>
</evidence>
<dbReference type="PROSITE" id="PS50893">
    <property type="entry name" value="ABC_TRANSPORTER_2"/>
    <property type="match status" value="2"/>
</dbReference>
<dbReference type="GO" id="GO:0005737">
    <property type="term" value="C:cytoplasm"/>
    <property type="evidence" value="ECO:0007669"/>
    <property type="project" value="UniProtKB-SubCell"/>
</dbReference>
<name>A0A2T3XP67_9BURK</name>
<evidence type="ECO:0000256" key="1">
    <source>
        <dbReference type="ARBA" id="ARBA00005868"/>
    </source>
</evidence>
<dbReference type="FunFam" id="3.40.50.300:FF:000011">
    <property type="entry name" value="Putative ABC transporter ATP-binding component"/>
    <property type="match status" value="1"/>
</dbReference>
<dbReference type="GO" id="GO:0006412">
    <property type="term" value="P:translation"/>
    <property type="evidence" value="ECO:0007669"/>
    <property type="project" value="UniProtKB-KW"/>
</dbReference>
<evidence type="ECO:0000259" key="15">
    <source>
        <dbReference type="PROSITE" id="PS50893"/>
    </source>
</evidence>
<dbReference type="PANTHER" id="PTHR43858">
    <property type="entry name" value="ENERGY-DEPENDENT TRANSLATIONAL THROTTLE PROTEIN ETTA"/>
    <property type="match status" value="1"/>
</dbReference>
<evidence type="ECO:0000256" key="9">
    <source>
        <dbReference type="ARBA" id="ARBA00022801"/>
    </source>
</evidence>
<dbReference type="PROSITE" id="PS00211">
    <property type="entry name" value="ABC_TRANSPORTER_1"/>
    <property type="match status" value="1"/>
</dbReference>
<keyword evidence="5 14" id="KW-0820">tRNA-binding</keyword>
<dbReference type="InterPro" id="IPR022374">
    <property type="entry name" value="EttA"/>
</dbReference>
<feature type="domain" description="ABC transporter" evidence="15">
    <location>
        <begin position="6"/>
        <end position="260"/>
    </location>
</feature>
<dbReference type="Pfam" id="PF00005">
    <property type="entry name" value="ABC_tran"/>
    <property type="match status" value="2"/>
</dbReference>
<dbReference type="GO" id="GO:0045900">
    <property type="term" value="P:negative regulation of translational elongation"/>
    <property type="evidence" value="ECO:0007669"/>
    <property type="project" value="UniProtKB-UniRule"/>
</dbReference>